<reference evidence="1 2" key="1">
    <citation type="submission" date="2010-12" db="EMBL/GenBank/DDBJ databases">
        <title>Complete sequence of Ethanoligenens harbinense YUAN-3.</title>
        <authorList>
            <person name="Lucas S."/>
            <person name="Copeland A."/>
            <person name="Lapidus A."/>
            <person name="Cheng J.-F."/>
            <person name="Bruce D."/>
            <person name="Goodwin L."/>
            <person name="Pitluck S."/>
            <person name="Chertkov O."/>
            <person name="Misra M."/>
            <person name="Detter J.C."/>
            <person name="Han C."/>
            <person name="Tapia R."/>
            <person name="Land M."/>
            <person name="Hauser L."/>
            <person name="Jeffries C."/>
            <person name="Kyrpides N."/>
            <person name="Ivanova N."/>
            <person name="Mikhailova N."/>
            <person name="Wang A."/>
            <person name="Mouttaki H."/>
            <person name="He Z."/>
            <person name="Zhou J."/>
            <person name="Hemme C.L."/>
            <person name="Woyke T."/>
        </authorList>
    </citation>
    <scope>NUCLEOTIDE SEQUENCE [LARGE SCALE GENOMIC DNA]</scope>
    <source>
        <strain evidence="2">DSM 18485 / JCM 12961 / CGMCC 1.5033 / YUAN-3</strain>
    </source>
</reference>
<keyword evidence="2" id="KW-1185">Reference proteome</keyword>
<accession>E6U5U5</accession>
<dbReference type="EMBL" id="CP002400">
    <property type="protein sequence ID" value="ADU27962.1"/>
    <property type="molecule type" value="Genomic_DNA"/>
</dbReference>
<evidence type="ECO:0000313" key="1">
    <source>
        <dbReference type="EMBL" id="ADU27962.1"/>
    </source>
</evidence>
<dbReference type="STRING" id="663278.Ethha_2468"/>
<dbReference type="SUPFAM" id="SSF55729">
    <property type="entry name" value="Acyl-CoA N-acyltransferases (Nat)"/>
    <property type="match status" value="1"/>
</dbReference>
<dbReference type="RefSeq" id="WP_013486305.1">
    <property type="nucleotide sequence ID" value="NC_014828.1"/>
</dbReference>
<dbReference type="KEGG" id="eha:Ethha_2468"/>
<organism evidence="1 2">
    <name type="scientific">Ethanoligenens harbinense (strain DSM 18485 / JCM 12961 / CGMCC 1.5033 / YUAN-3)</name>
    <dbReference type="NCBI Taxonomy" id="663278"/>
    <lineage>
        <taxon>Bacteria</taxon>
        <taxon>Bacillati</taxon>
        <taxon>Bacillota</taxon>
        <taxon>Clostridia</taxon>
        <taxon>Eubacteriales</taxon>
        <taxon>Oscillospiraceae</taxon>
        <taxon>Ethanoligenens</taxon>
    </lineage>
</organism>
<gene>
    <name evidence="1" type="ordered locus">Ethha_2468</name>
</gene>
<dbReference type="Gene3D" id="3.40.630.30">
    <property type="match status" value="1"/>
</dbReference>
<dbReference type="AlphaFoldDB" id="E6U5U5"/>
<name>E6U5U5_ETHHY</name>
<dbReference type="eggNOG" id="COG0456">
    <property type="taxonomic scope" value="Bacteria"/>
</dbReference>
<dbReference type="InterPro" id="IPR016181">
    <property type="entry name" value="Acyl_CoA_acyltransferase"/>
</dbReference>
<dbReference type="Proteomes" id="UP000001551">
    <property type="component" value="Chromosome"/>
</dbReference>
<protein>
    <submittedName>
        <fullName evidence="1">Uncharacterized protein</fullName>
    </submittedName>
</protein>
<dbReference type="HOGENOM" id="CLU_039297_0_0_9"/>
<proteinExistence type="predicted"/>
<sequence length="357" mass="41208">MSNNLQLVTFGSLNIHDPFFDSLKNDYKEFERWFTTTASKRQAYVQFNDDGTLNGLLAMKMEHGVVNDVVPPIKSKNILKISTFKINPHGTRLGERFIKKALDYAIQENASICYVSMFVKQDTLIRLLEKYGFTNHGNKTTNNGTELILVKRLSVIVGDIYKDFPLMKIAGNSKYLLSIYPKYHSIMFPDSILKNETIDILDDVSHTNSIHKIYVCRMRDVSRLSSGDLVVIYRTADDGRSAEYSSVATSICIIDEVKHQSQFRGFDDFFKYASKYSVFDRDDLFYWYGKQGCYTIKMTYNAALSRRLTRHKLIEEVGVDREQPYWGFVQITDDQFKQILKDGGVNESLIIDQARIR</sequence>
<evidence type="ECO:0000313" key="2">
    <source>
        <dbReference type="Proteomes" id="UP000001551"/>
    </source>
</evidence>